<proteinExistence type="predicted"/>
<protein>
    <submittedName>
        <fullName evidence="2">Phosphate/phosphite/phosphonate ABC transporters, periplasmic binding protein</fullName>
    </submittedName>
</protein>
<dbReference type="EMBL" id="LR214940">
    <property type="protein sequence ID" value="VEU55908.1"/>
    <property type="molecule type" value="Genomic_DNA"/>
</dbReference>
<dbReference type="AlphaFoldDB" id="A0A448ZXB7"/>
<keyword evidence="3" id="KW-1185">Reference proteome</keyword>
<dbReference type="Proteomes" id="UP000290482">
    <property type="component" value="Chromosome"/>
</dbReference>
<evidence type="ECO:0000256" key="1">
    <source>
        <dbReference type="SAM" id="SignalP"/>
    </source>
</evidence>
<evidence type="ECO:0000313" key="2">
    <source>
        <dbReference type="EMBL" id="VEU55908.1"/>
    </source>
</evidence>
<reference evidence="2 3" key="1">
    <citation type="submission" date="2019-01" db="EMBL/GenBank/DDBJ databases">
        <authorList>
            <consortium name="Pathogen Informatics"/>
        </authorList>
    </citation>
    <scope>NUCLEOTIDE SEQUENCE [LARGE SCALE GENOMIC DNA]</scope>
    <source>
        <strain evidence="2 3">NCTC10112</strain>
    </source>
</reference>
<sequence length="422" mass="46926">MKSNKSKFIWPTFLAVSLSATFGATLISCTHEDPVGIKAASYADALGKVATGDATVAGGWFDSRFYAGKEAENIAVIGVSNSISNDGIQANKNIKKGDVTAIQKLFIDTIKQAKDDAKAKKESNLTYKAKDKIKDIFAIYNHDGYSKVAEDAEIVYDINGSKQKAYSNKLVDGSDYFDITSENKVVMKAGAKPFRIIVIPSSDPKLIAEAAEKLQKYFHEQGLTNIEVSVGTDYNTAAQSLASNAYQLGFFPVKTWQEYTDGSSFILQAGRDVQIVDPYESKEKSYAPKFNDEKLLIEAANHYKEFNNSSLYINSDPTKNPNAVVEGYSAELKAAIDKIAKDNTELPKVGYYRAYIFARKDSELYKIVNDALKAQGSNWVLEWKDVKKHVKYVYTSTTSASSFQYPEAWFKKHFKGFESFLK</sequence>
<feature type="signal peptide" evidence="1">
    <location>
        <begin position="1"/>
        <end position="23"/>
    </location>
</feature>
<dbReference type="PROSITE" id="PS51257">
    <property type="entry name" value="PROKAR_LIPOPROTEIN"/>
    <property type="match status" value="1"/>
</dbReference>
<evidence type="ECO:0000313" key="3">
    <source>
        <dbReference type="Proteomes" id="UP000290482"/>
    </source>
</evidence>
<accession>A0A448ZXB7</accession>
<keyword evidence="1" id="KW-0732">Signal</keyword>
<name>A0A448ZXB7_METOS</name>
<gene>
    <name evidence="2" type="ORF">NCTC10112_00495</name>
</gene>
<dbReference type="OrthoDB" id="9776786at2"/>
<dbReference type="KEGG" id="mob:NCTC10112_00495"/>
<feature type="chain" id="PRO_5019255197" evidence="1">
    <location>
        <begin position="24"/>
        <end position="422"/>
    </location>
</feature>
<organism evidence="2 3">
    <name type="scientific">Metamycoplasma orale</name>
    <name type="common">Mycoplasma orale</name>
    <dbReference type="NCBI Taxonomy" id="2121"/>
    <lineage>
        <taxon>Bacteria</taxon>
        <taxon>Bacillati</taxon>
        <taxon>Mycoplasmatota</taxon>
        <taxon>Mycoplasmoidales</taxon>
        <taxon>Metamycoplasmataceae</taxon>
        <taxon>Metamycoplasma</taxon>
    </lineage>
</organism>
<dbReference type="RefSeq" id="WP_022936118.1">
    <property type="nucleotide sequence ID" value="NZ_LR214940.1"/>
</dbReference>